<dbReference type="PANTHER" id="PTHR31600">
    <property type="entry name" value="TINY MACROCYSTS PROTEIN B-RELATED"/>
    <property type="match status" value="1"/>
</dbReference>
<dbReference type="STRING" id="857967.G0QL36"/>
<dbReference type="PROSITE" id="PS50112">
    <property type="entry name" value="PAS"/>
    <property type="match status" value="1"/>
</dbReference>
<keyword evidence="4" id="KW-1185">Reference proteome</keyword>
<feature type="domain" description="PAS" evidence="2">
    <location>
        <begin position="158"/>
        <end position="209"/>
    </location>
</feature>
<dbReference type="Pfam" id="PF25474">
    <property type="entry name" value="TPR_TmcB"/>
    <property type="match status" value="1"/>
</dbReference>
<dbReference type="InterPro" id="IPR057352">
    <property type="entry name" value="TPR_TmcB/C"/>
</dbReference>
<evidence type="ECO:0000313" key="4">
    <source>
        <dbReference type="Proteomes" id="UP000008983"/>
    </source>
</evidence>
<keyword evidence="1" id="KW-1133">Transmembrane helix</keyword>
<keyword evidence="1" id="KW-0472">Membrane</keyword>
<dbReference type="Proteomes" id="UP000008983">
    <property type="component" value="Unassembled WGS sequence"/>
</dbReference>
<sequence>MKLLNRIKKQKNSINNNQNQEIGALDIINEMRYQEVFFKLKINIDLSSEAHLDFWTQLIEEAPDLQKVYLIGRKIYKYKIKVQENWNKLSKICNKRSKSIILYANYLMDILYDNHQGQQLLNQVNFINQIDKSNIKNINTQEKNSDSQPIIIISLETDKLGLIINTNLSSCAFFGYTKTELINKKLNTLMPSLYSNFHDSFLENYLNNNELTTLKDERYFFTFHKSTYIIPAYLNVKAFESLTNGQQMIGQFRQDRSLKNVCYFLVNESGIITSITPTCISYLSIDYKQMQQKENILDVILPNLWRNKNEYMIKQGHVFNFKPHQNFGGIPGFKNGIQQFITFKASIQEIIVLKDQLLGYIVKLEMDKSKIKTNQNNDACIKNHQNSKNQYMFQFQIQNSIFLGEFVIQNYQDQESNNNLEFKTNKLNTQTVLSISNQQLQTEELQNQSILPFQKNQDIQEEVEQQLYFKNSNIKPTLFHKICIRTMRLYKNRLSDISQFKDSDDENSDNNEEEYEYNSTYKNGMHFNEENMKLNKNLEDNFYQKQKINDIINTPIISVAIKFLNILIKILLFILLSLSIIEYIIVLNQLDYIKKFIQLINYSNKRLADLNYVEGNIRDLVLLNMGLYTENEIGKESKIKEEIKKKIENIDKMTSFLQLNTDNYISGDFFNILHENNIKMYLNQNQYEFRDINDSTQQMIANALFIANNKLENIKSDNKDVFFFTFNIFNFYQIQLQKSNFYYIRELMFIVMDKNNILFIILILTPVFIIIDLLLFLPVLIYANKQSMQIIYLFLEIPNNQIQVFFYLIFKLFIQIFLKNSIYNYNAKISYFKQEKRKKKNLLILQKKIYLYINLNYNQIKDNSYQITIQILIGIIIFEVYFIANYFLTQNLFKNIYQYIPEMNYTMYAESLYSFTDNVQRRIFIDPKAHTLDKDSIQVCLQNIRDLFKLDSDILYEHSQNINIHSQQYNAEFVQIMIQSICPYLKENNIVNNIEECNNFANGTIKSGMSVAFIRYFENIRQLLTYYQQIQENNISFFPKDFIFKNLFNEKNKNFALNLLRLPIAEEIKQMQNVYIQNALRKLVLAFQTSIENQVNEQAQIKFILFLIFIFLIFLFYFFFWYPIQYFLTDEIFKTRSLLTAIPLQIIKKVKPILFYIQYLYQIQQEQQKKEQLKNKQFEFQI</sequence>
<dbReference type="SUPFAM" id="SSF55785">
    <property type="entry name" value="PYP-like sensor domain (PAS domain)"/>
    <property type="match status" value="1"/>
</dbReference>
<proteinExistence type="predicted"/>
<dbReference type="RefSeq" id="XP_004039373.1">
    <property type="nucleotide sequence ID" value="XM_004039325.1"/>
</dbReference>
<dbReference type="OMA" id="FFMHPLG"/>
<dbReference type="Gene3D" id="3.30.450.20">
    <property type="entry name" value="PAS domain"/>
    <property type="match status" value="1"/>
</dbReference>
<keyword evidence="1" id="KW-0812">Transmembrane</keyword>
<reference evidence="3 4" key="1">
    <citation type="submission" date="2011-07" db="EMBL/GenBank/DDBJ databases">
        <authorList>
            <person name="Coyne R."/>
            <person name="Brami D."/>
            <person name="Johnson J."/>
            <person name="Hostetler J."/>
            <person name="Hannick L."/>
            <person name="Clark T."/>
            <person name="Cassidy-Hanley D."/>
            <person name="Inman J."/>
        </authorList>
    </citation>
    <scope>NUCLEOTIDE SEQUENCE [LARGE SCALE GENOMIC DNA]</scope>
    <source>
        <strain evidence="3 4">G5</strain>
    </source>
</reference>
<dbReference type="EC" id="2.7.13.3" evidence="3"/>
<dbReference type="OrthoDB" id="312575at2759"/>
<evidence type="ECO:0000259" key="2">
    <source>
        <dbReference type="PROSITE" id="PS50112"/>
    </source>
</evidence>
<dbReference type="InParanoid" id="G0QL36"/>
<dbReference type="PANTHER" id="PTHR31600:SF2">
    <property type="entry name" value="GAMETE ENRICHED GENE 10 PROTEIN-RELATED"/>
    <property type="match status" value="1"/>
</dbReference>
<dbReference type="GeneID" id="14910258"/>
<keyword evidence="3" id="KW-0808">Transferase</keyword>
<dbReference type="EC" id="3.1.26.5" evidence="3"/>
<feature type="transmembrane region" description="Helical" evidence="1">
    <location>
        <begin position="1103"/>
        <end position="1124"/>
    </location>
</feature>
<dbReference type="eggNOG" id="ENOG502S0RD">
    <property type="taxonomic scope" value="Eukaryota"/>
</dbReference>
<feature type="transmembrane region" description="Helical" evidence="1">
    <location>
        <begin position="757"/>
        <end position="781"/>
    </location>
</feature>
<accession>G0QL36</accession>
<protein>
    <submittedName>
        <fullName evidence="3">PAS domain S-box family protein</fullName>
        <ecNumber evidence="3">2.7.13.3</ecNumber>
        <ecNumber evidence="3">3.1.26.5</ecNumber>
    </submittedName>
</protein>
<organism evidence="3 4">
    <name type="scientific">Ichthyophthirius multifiliis</name>
    <name type="common">White spot disease agent</name>
    <name type="synonym">Ich</name>
    <dbReference type="NCBI Taxonomy" id="5932"/>
    <lineage>
        <taxon>Eukaryota</taxon>
        <taxon>Sar</taxon>
        <taxon>Alveolata</taxon>
        <taxon>Ciliophora</taxon>
        <taxon>Intramacronucleata</taxon>
        <taxon>Oligohymenophorea</taxon>
        <taxon>Hymenostomatida</taxon>
        <taxon>Ophryoglenina</taxon>
        <taxon>Ichthyophthirius</taxon>
    </lineage>
</organism>
<dbReference type="InterPro" id="IPR035965">
    <property type="entry name" value="PAS-like_dom_sf"/>
</dbReference>
<dbReference type="NCBIfam" id="TIGR00229">
    <property type="entry name" value="sensory_box"/>
    <property type="match status" value="1"/>
</dbReference>
<evidence type="ECO:0000313" key="3">
    <source>
        <dbReference type="EMBL" id="EGR34069.1"/>
    </source>
</evidence>
<feature type="transmembrane region" description="Helical" evidence="1">
    <location>
        <begin position="563"/>
        <end position="586"/>
    </location>
</feature>
<dbReference type="EMBL" id="GL983210">
    <property type="protein sequence ID" value="EGR34069.1"/>
    <property type="molecule type" value="Genomic_DNA"/>
</dbReference>
<dbReference type="InterPro" id="IPR000014">
    <property type="entry name" value="PAS"/>
</dbReference>
<dbReference type="GO" id="GO:0004526">
    <property type="term" value="F:ribonuclease P activity"/>
    <property type="evidence" value="ECO:0007669"/>
    <property type="project" value="UniProtKB-EC"/>
</dbReference>
<name>G0QL36_ICHMU</name>
<dbReference type="CDD" id="cd00130">
    <property type="entry name" value="PAS"/>
    <property type="match status" value="1"/>
</dbReference>
<gene>
    <name evidence="3" type="ORF">IMG5_024720</name>
</gene>
<dbReference type="AlphaFoldDB" id="G0QL36"/>
<keyword evidence="3" id="KW-0378">Hydrolase</keyword>
<evidence type="ECO:0000256" key="1">
    <source>
        <dbReference type="SAM" id="Phobius"/>
    </source>
</evidence>
<dbReference type="GO" id="GO:0004673">
    <property type="term" value="F:protein histidine kinase activity"/>
    <property type="evidence" value="ECO:0007669"/>
    <property type="project" value="UniProtKB-EC"/>
</dbReference>
<dbReference type="InterPro" id="IPR052994">
    <property type="entry name" value="Tiny_macrocysts_regulators"/>
</dbReference>
<feature type="transmembrane region" description="Helical" evidence="1">
    <location>
        <begin position="867"/>
        <end position="888"/>
    </location>
</feature>